<dbReference type="Pfam" id="PF12937">
    <property type="entry name" value="F-box-like"/>
    <property type="match status" value="1"/>
</dbReference>
<sequence length="462" mass="52819">MPPTGRGGRRNHLRRTKPILPSHNLVDPTTSEPPKPHLTARTLPPELLLQILYRTEVKALVRFKCVSRSWYALINHPMFVKKHLSVSTSNKSNSHVIVNANNAGGCGKSIVLLRVDKEPVRLLDIDTSAKDRDGYPRKINFVDFSKKMHVAGSVNGVVLVMHIDEMMGRFVALWNPGINQWKAVKLDDLGGDDIERSAFGLGYDEGNDDIKIVRVVTRSSCMNEFIAGFKWARVEIYSANRGCWKGVDHEGELLFWPRQYHCNFIVKGAPYFVGMDVMPDSAVAFQHEILARFDPCTGFYKKVEYPEHFREMSTWVQPFEYQDSVAVMVQSTPGLLDEPMIDLYVLDDDTASWTKMYAIGPFPYKEFHYPRQSFKTGEIVIEEQLHTRDLYLYDPEASYVSSLIGIDSLKPLWMQSYSHTESLVSVKGMELIGRENKNKKNKPKKINRMEVLSKEFESVLHV</sequence>
<dbReference type="PROSITE" id="PS50181">
    <property type="entry name" value="FBOX"/>
    <property type="match status" value="1"/>
</dbReference>
<dbReference type="SUPFAM" id="SSF50965">
    <property type="entry name" value="Galactose oxidase, central domain"/>
    <property type="match status" value="1"/>
</dbReference>
<evidence type="ECO:0000313" key="4">
    <source>
        <dbReference type="Proteomes" id="UP000077755"/>
    </source>
</evidence>
<feature type="region of interest" description="Disordered" evidence="1">
    <location>
        <begin position="1"/>
        <end position="40"/>
    </location>
</feature>
<dbReference type="InterPro" id="IPR001810">
    <property type="entry name" value="F-box_dom"/>
</dbReference>
<dbReference type="AlphaFoldDB" id="A0AAF1AMD8"/>
<protein>
    <recommendedName>
        <fullName evidence="2">F-box domain-containing protein</fullName>
    </recommendedName>
</protein>
<evidence type="ECO:0000313" key="3">
    <source>
        <dbReference type="EMBL" id="WOG85817.1"/>
    </source>
</evidence>
<dbReference type="Proteomes" id="UP000077755">
    <property type="component" value="Chromosome 1"/>
</dbReference>
<accession>A0AAF1AMD8</accession>
<dbReference type="InterPro" id="IPR017451">
    <property type="entry name" value="F-box-assoc_interact_dom"/>
</dbReference>
<reference evidence="3" key="1">
    <citation type="journal article" date="2016" name="Nat. Genet.">
        <title>A high-quality carrot genome assembly provides new insights into carotenoid accumulation and asterid genome evolution.</title>
        <authorList>
            <person name="Iorizzo M."/>
            <person name="Ellison S."/>
            <person name="Senalik D."/>
            <person name="Zeng P."/>
            <person name="Satapoomin P."/>
            <person name="Huang J."/>
            <person name="Bowman M."/>
            <person name="Iovene M."/>
            <person name="Sanseverino W."/>
            <person name="Cavagnaro P."/>
            <person name="Yildiz M."/>
            <person name="Macko-Podgorni A."/>
            <person name="Moranska E."/>
            <person name="Grzebelus E."/>
            <person name="Grzebelus D."/>
            <person name="Ashrafi H."/>
            <person name="Zheng Z."/>
            <person name="Cheng S."/>
            <person name="Spooner D."/>
            <person name="Van Deynze A."/>
            <person name="Simon P."/>
        </authorList>
    </citation>
    <scope>NUCLEOTIDE SEQUENCE</scope>
    <source>
        <tissue evidence="3">Leaf</tissue>
    </source>
</reference>
<organism evidence="3 4">
    <name type="scientific">Daucus carota subsp. sativus</name>
    <name type="common">Carrot</name>
    <dbReference type="NCBI Taxonomy" id="79200"/>
    <lineage>
        <taxon>Eukaryota</taxon>
        <taxon>Viridiplantae</taxon>
        <taxon>Streptophyta</taxon>
        <taxon>Embryophyta</taxon>
        <taxon>Tracheophyta</taxon>
        <taxon>Spermatophyta</taxon>
        <taxon>Magnoliopsida</taxon>
        <taxon>eudicotyledons</taxon>
        <taxon>Gunneridae</taxon>
        <taxon>Pentapetalae</taxon>
        <taxon>asterids</taxon>
        <taxon>campanulids</taxon>
        <taxon>Apiales</taxon>
        <taxon>Apiaceae</taxon>
        <taxon>Apioideae</taxon>
        <taxon>Scandiceae</taxon>
        <taxon>Daucinae</taxon>
        <taxon>Daucus</taxon>
        <taxon>Daucus sect. Daucus</taxon>
    </lineage>
</organism>
<reference evidence="3" key="2">
    <citation type="submission" date="2022-03" db="EMBL/GenBank/DDBJ databases">
        <title>Draft title - Genomic analysis of global carrot germplasm unveils the trajectory of domestication and the origin of high carotenoid orange carrot.</title>
        <authorList>
            <person name="Iorizzo M."/>
            <person name="Ellison S."/>
            <person name="Senalik D."/>
            <person name="Macko-Podgorni A."/>
            <person name="Grzebelus D."/>
            <person name="Bostan H."/>
            <person name="Rolling W."/>
            <person name="Curaba J."/>
            <person name="Simon P."/>
        </authorList>
    </citation>
    <scope>NUCLEOTIDE SEQUENCE</scope>
    <source>
        <tissue evidence="3">Leaf</tissue>
    </source>
</reference>
<dbReference type="KEGG" id="dcr:108210339"/>
<dbReference type="SMART" id="SM00256">
    <property type="entry name" value="FBOX"/>
    <property type="match status" value="1"/>
</dbReference>
<dbReference type="Gene3D" id="1.20.1280.50">
    <property type="match status" value="1"/>
</dbReference>
<dbReference type="NCBIfam" id="TIGR01640">
    <property type="entry name" value="F_box_assoc_1"/>
    <property type="match status" value="1"/>
</dbReference>
<dbReference type="PANTHER" id="PTHR31672:SF13">
    <property type="entry name" value="F-BOX PROTEIN CPR30-LIKE"/>
    <property type="match status" value="1"/>
</dbReference>
<dbReference type="PANTHER" id="PTHR31672">
    <property type="entry name" value="BNACNNG10540D PROTEIN"/>
    <property type="match status" value="1"/>
</dbReference>
<dbReference type="EMBL" id="CP093343">
    <property type="protein sequence ID" value="WOG85817.1"/>
    <property type="molecule type" value="Genomic_DNA"/>
</dbReference>
<dbReference type="InterPro" id="IPR011043">
    <property type="entry name" value="Gal_Oxase/kelch_b-propeller"/>
</dbReference>
<proteinExistence type="predicted"/>
<evidence type="ECO:0000259" key="2">
    <source>
        <dbReference type="PROSITE" id="PS50181"/>
    </source>
</evidence>
<feature type="compositionally biased region" description="Basic residues" evidence="1">
    <location>
        <begin position="7"/>
        <end position="17"/>
    </location>
</feature>
<dbReference type="InterPro" id="IPR036047">
    <property type="entry name" value="F-box-like_dom_sf"/>
</dbReference>
<keyword evidence="4" id="KW-1185">Reference proteome</keyword>
<feature type="domain" description="F-box" evidence="2">
    <location>
        <begin position="37"/>
        <end position="83"/>
    </location>
</feature>
<name>A0AAF1AMD8_DAUCS</name>
<gene>
    <name evidence="3" type="ORF">DCAR_0105010</name>
</gene>
<dbReference type="InterPro" id="IPR050796">
    <property type="entry name" value="SCF_F-box_component"/>
</dbReference>
<dbReference type="SUPFAM" id="SSF81383">
    <property type="entry name" value="F-box domain"/>
    <property type="match status" value="1"/>
</dbReference>
<evidence type="ECO:0000256" key="1">
    <source>
        <dbReference type="SAM" id="MobiDB-lite"/>
    </source>
</evidence>